<evidence type="ECO:0000313" key="7">
    <source>
        <dbReference type="EMBL" id="TYR40811.1"/>
    </source>
</evidence>
<keyword evidence="3" id="KW-0597">Phosphoprotein</keyword>
<dbReference type="Gene3D" id="3.30.300.30">
    <property type="match status" value="1"/>
</dbReference>
<dbReference type="PANTHER" id="PTHR45527">
    <property type="entry name" value="NONRIBOSOMAL PEPTIDE SYNTHETASE"/>
    <property type="match status" value="1"/>
</dbReference>
<dbReference type="Proteomes" id="UP000323242">
    <property type="component" value="Unassembled WGS sequence"/>
</dbReference>
<dbReference type="InterPro" id="IPR023213">
    <property type="entry name" value="CAT-like_dom_sf"/>
</dbReference>
<feature type="domain" description="AMP-dependent synthetase/ligase" evidence="4">
    <location>
        <begin position="456"/>
        <end position="795"/>
    </location>
</feature>
<dbReference type="GO" id="GO:0003824">
    <property type="term" value="F:catalytic activity"/>
    <property type="evidence" value="ECO:0007669"/>
    <property type="project" value="InterPro"/>
</dbReference>
<keyword evidence="8" id="KW-1185">Reference proteome</keyword>
<dbReference type="InterPro" id="IPR025110">
    <property type="entry name" value="AMP-bd_C"/>
</dbReference>
<feature type="domain" description="Condensation" evidence="5">
    <location>
        <begin position="1"/>
        <end position="432"/>
    </location>
</feature>
<dbReference type="Gene3D" id="3.30.559.30">
    <property type="entry name" value="Nonribosomal peptide synthetase, condensation domain"/>
    <property type="match status" value="1"/>
</dbReference>
<feature type="domain" description="AMP-binding enzyme C-terminal" evidence="6">
    <location>
        <begin position="855"/>
        <end position="925"/>
    </location>
</feature>
<evidence type="ECO:0000256" key="3">
    <source>
        <dbReference type="ARBA" id="ARBA00022553"/>
    </source>
</evidence>
<evidence type="ECO:0000259" key="4">
    <source>
        <dbReference type="Pfam" id="PF00501"/>
    </source>
</evidence>
<dbReference type="InterPro" id="IPR020845">
    <property type="entry name" value="AMP-binding_CS"/>
</dbReference>
<dbReference type="InterPro" id="IPR000873">
    <property type="entry name" value="AMP-dep_synth/lig_dom"/>
</dbReference>
<dbReference type="Pfam" id="PF00668">
    <property type="entry name" value="Condensation"/>
    <property type="match status" value="1"/>
</dbReference>
<dbReference type="InterPro" id="IPR045851">
    <property type="entry name" value="AMP-bd_C_sf"/>
</dbReference>
<dbReference type="InterPro" id="IPR020459">
    <property type="entry name" value="AMP-binding"/>
</dbReference>
<keyword evidence="2" id="KW-0596">Phosphopantetheine</keyword>
<dbReference type="PANTHER" id="PTHR45527:SF1">
    <property type="entry name" value="FATTY ACID SYNTHASE"/>
    <property type="match status" value="1"/>
</dbReference>
<dbReference type="FunFam" id="2.30.38.10:FF:000001">
    <property type="entry name" value="Non-ribosomal peptide synthetase PvdI"/>
    <property type="match status" value="1"/>
</dbReference>
<comment type="caution">
    <text evidence="7">The sequence shown here is derived from an EMBL/GenBank/DDBJ whole genome shotgun (WGS) entry which is preliminary data.</text>
</comment>
<dbReference type="Gene3D" id="2.30.38.10">
    <property type="entry name" value="Luciferase, Domain 3"/>
    <property type="match status" value="1"/>
</dbReference>
<dbReference type="PRINTS" id="PR00154">
    <property type="entry name" value="AMPBINDING"/>
</dbReference>
<dbReference type="InterPro" id="IPR010071">
    <property type="entry name" value="AA_adenyl_dom"/>
</dbReference>
<dbReference type="EMBL" id="VSZQ01000477">
    <property type="protein sequence ID" value="TYR40811.1"/>
    <property type="molecule type" value="Genomic_DNA"/>
</dbReference>
<dbReference type="SUPFAM" id="SSF52777">
    <property type="entry name" value="CoA-dependent acyltransferases"/>
    <property type="match status" value="2"/>
</dbReference>
<dbReference type="CDD" id="cd17646">
    <property type="entry name" value="A_NRPS_AB3403-like"/>
    <property type="match status" value="1"/>
</dbReference>
<dbReference type="PROSITE" id="PS00455">
    <property type="entry name" value="AMP_BINDING"/>
    <property type="match status" value="1"/>
</dbReference>
<dbReference type="SUPFAM" id="SSF56801">
    <property type="entry name" value="Acetyl-CoA synthetase-like"/>
    <property type="match status" value="1"/>
</dbReference>
<dbReference type="Pfam" id="PF13193">
    <property type="entry name" value="AMP-binding_C"/>
    <property type="match status" value="1"/>
</dbReference>
<dbReference type="NCBIfam" id="TIGR01733">
    <property type="entry name" value="AA-adenyl-dom"/>
    <property type="match status" value="1"/>
</dbReference>
<dbReference type="FunFam" id="3.40.50.980:FF:000001">
    <property type="entry name" value="Non-ribosomal peptide synthetase"/>
    <property type="match status" value="1"/>
</dbReference>
<dbReference type="Gene3D" id="3.40.50.980">
    <property type="match status" value="2"/>
</dbReference>
<dbReference type="GO" id="GO:0044550">
    <property type="term" value="P:secondary metabolite biosynthetic process"/>
    <property type="evidence" value="ECO:0007669"/>
    <property type="project" value="TreeGrafter"/>
</dbReference>
<evidence type="ECO:0000256" key="1">
    <source>
        <dbReference type="ARBA" id="ARBA00001957"/>
    </source>
</evidence>
<evidence type="ECO:0000256" key="2">
    <source>
        <dbReference type="ARBA" id="ARBA00022450"/>
    </source>
</evidence>
<dbReference type="InterPro" id="IPR001242">
    <property type="entry name" value="Condensation_dom"/>
</dbReference>
<accession>A0A5D4HI30</accession>
<dbReference type="CDD" id="cd19543">
    <property type="entry name" value="DCL_NRPS"/>
    <property type="match status" value="1"/>
</dbReference>
<comment type="cofactor">
    <cofactor evidence="1">
        <name>pantetheine 4'-phosphate</name>
        <dbReference type="ChEBI" id="CHEBI:47942"/>
    </cofactor>
</comment>
<dbReference type="GO" id="GO:0008610">
    <property type="term" value="P:lipid biosynthetic process"/>
    <property type="evidence" value="ECO:0007669"/>
    <property type="project" value="UniProtKB-ARBA"/>
</dbReference>
<organism evidence="7 8">
    <name type="scientific">Streptomyces parvus</name>
    <dbReference type="NCBI Taxonomy" id="66428"/>
    <lineage>
        <taxon>Bacteria</taxon>
        <taxon>Bacillati</taxon>
        <taxon>Actinomycetota</taxon>
        <taxon>Actinomycetes</taxon>
        <taxon>Kitasatosporales</taxon>
        <taxon>Streptomycetaceae</taxon>
        <taxon>Streptomyces</taxon>
    </lineage>
</organism>
<proteinExistence type="predicted"/>
<gene>
    <name evidence="7" type="ORF">FY004_38500</name>
</gene>
<evidence type="ECO:0000259" key="5">
    <source>
        <dbReference type="Pfam" id="PF00668"/>
    </source>
</evidence>
<dbReference type="FunFam" id="3.40.50.12780:FF:000012">
    <property type="entry name" value="Non-ribosomal peptide synthetase"/>
    <property type="match status" value="1"/>
</dbReference>
<dbReference type="Gene3D" id="3.30.559.10">
    <property type="entry name" value="Chloramphenicol acetyltransferase-like domain"/>
    <property type="match status" value="1"/>
</dbReference>
<dbReference type="Pfam" id="PF00501">
    <property type="entry name" value="AMP-binding"/>
    <property type="match status" value="1"/>
</dbReference>
<sequence>PLQQGMLFHALAEPDSGLYVEQIHWRVHGELDADRLRHAWQATVDAHPILRSSFAWEQTERPLQVVRADVRIPFDVLDLRGTENPEAEVDRLNQADRRRGFELATAPLVRVRVMRTEDSGHHVLCTFHHILLDGWSLSSVLGEVFTRYGSDSAGDAAARPYRDYIAWLQDQDLHAAEAYWQETLAGFSSATRLGIERSVASEGGHTGPGIFGATLPADTTAALADLARARGLTLNTLTQGVWALLLSRYSRSQDVVFGATVSGRPPALAGVESMVGLFINTLPVRVRVDSGISVGAWLEHLQREQLELRQYEYSPLADVQRWSEIPAGEPLFESLFVFENYPLGSVEGDPADNGLDITPLPMTEQTNYPLTAIVMPGDALLVQMFYDQDRFHGDDIDRLGAAYVELLEQIAASSLEVPVAGLSLLGEDERRRVLWEWNDTAVDYPGDLLLHEVIAERARLAADATAVEFAGARLSYAELDARANSVAHALVDAGVGAGSLVGVCLERGLDVVSVLLGIWKAGAGYVPLDPDYPADRLEFIVADAGVDVLVTAGSLVDRMPAFDGAVLPVEEIDGPACAPDVTVAPDDVAYVIYTSGSTGRPKGVAVEHGGLVRRVLSLQDRHPLSGEDRVMQKTPLTFDVSVLDLFWPLAAGSVVVMARPGGHVDAGYLAQAVADERITVLHFVPSMLEALLDYGFTPPARLRLVFCMGEALTTRLVDRFGAVSDAELHDGYGPTEATIAMIFSACAPGTPGVLVPIGRPIANTDIYILDDAMEPVPPGVPGELFIGGVGIARGYVGRPGLTAERFVADPFGGGAGARLYRTGDLARYRPDGVIEFLGRLDDQVKVRGFRVEPGEIEALLASHSAVRDAVVVVRRQQLVAYLSPAGDMLPGVTELREFAGRSLPEYMVPAVFVVLETLPLTPSGKLDRRAL</sequence>
<dbReference type="GO" id="GO:0031177">
    <property type="term" value="F:phosphopantetheine binding"/>
    <property type="evidence" value="ECO:0007669"/>
    <property type="project" value="TreeGrafter"/>
</dbReference>
<dbReference type="GO" id="GO:0005737">
    <property type="term" value="C:cytoplasm"/>
    <property type="evidence" value="ECO:0007669"/>
    <property type="project" value="TreeGrafter"/>
</dbReference>
<feature type="non-terminal residue" evidence="7">
    <location>
        <position position="1"/>
    </location>
</feature>
<dbReference type="GO" id="GO:0043041">
    <property type="term" value="P:amino acid activation for nonribosomal peptide biosynthetic process"/>
    <property type="evidence" value="ECO:0007669"/>
    <property type="project" value="TreeGrafter"/>
</dbReference>
<evidence type="ECO:0000313" key="8">
    <source>
        <dbReference type="Proteomes" id="UP000323242"/>
    </source>
</evidence>
<evidence type="ECO:0000259" key="6">
    <source>
        <dbReference type="Pfam" id="PF13193"/>
    </source>
</evidence>
<dbReference type="AlphaFoldDB" id="A0A5D4HI30"/>
<protein>
    <submittedName>
        <fullName evidence="7">Amino acid adenylation domain-containing protein</fullName>
    </submittedName>
</protein>
<feature type="non-terminal residue" evidence="7">
    <location>
        <position position="931"/>
    </location>
</feature>
<name>A0A5D4HI30_9ACTN</name>
<reference evidence="7 8" key="1">
    <citation type="submission" date="2019-08" db="EMBL/GenBank/DDBJ databases">
        <title>Draft genome for granaticin producer strain Streptomyces parvus C05.</title>
        <authorList>
            <person name="Gonzalez-Pimentel J.L."/>
        </authorList>
    </citation>
    <scope>NUCLEOTIDE SEQUENCE [LARGE SCALE GENOMIC DNA]</scope>
    <source>
        <strain evidence="7 8">C05</strain>
    </source>
</reference>